<feature type="non-terminal residue" evidence="3">
    <location>
        <position position="1"/>
    </location>
</feature>
<evidence type="ECO:0000256" key="1">
    <source>
        <dbReference type="RuleBase" id="RU410713"/>
    </source>
</evidence>
<comment type="function">
    <text evidence="1">Neddylation of cullins play an essential role in the regulation of SCF-type complexes activity.</text>
</comment>
<dbReference type="InterPro" id="IPR014764">
    <property type="entry name" value="DCN-prot"/>
</dbReference>
<dbReference type="InterPro" id="IPR005176">
    <property type="entry name" value="PONY_dom"/>
</dbReference>
<evidence type="ECO:0000313" key="4">
    <source>
        <dbReference type="Proteomes" id="UP000193560"/>
    </source>
</evidence>
<dbReference type="GO" id="GO:0097602">
    <property type="term" value="F:cullin family protein binding"/>
    <property type="evidence" value="ECO:0007669"/>
    <property type="project" value="TreeGrafter"/>
</dbReference>
<dbReference type="GO" id="GO:0032182">
    <property type="term" value="F:ubiquitin-like protein binding"/>
    <property type="evidence" value="ECO:0007669"/>
    <property type="project" value="TreeGrafter"/>
</dbReference>
<dbReference type="AlphaFoldDB" id="A0A1X2IIB2"/>
<proteinExistence type="predicted"/>
<dbReference type="OrthoDB" id="27198at2759"/>
<dbReference type="GO" id="GO:0031624">
    <property type="term" value="F:ubiquitin conjugating enzyme binding"/>
    <property type="evidence" value="ECO:0007669"/>
    <property type="project" value="TreeGrafter"/>
</dbReference>
<dbReference type="Pfam" id="PF03556">
    <property type="entry name" value="Cullin_binding"/>
    <property type="match status" value="1"/>
</dbReference>
<dbReference type="Gene3D" id="1.10.238.200">
    <property type="entry name" value="Cullin, PONY binding domain"/>
    <property type="match status" value="1"/>
</dbReference>
<dbReference type="GO" id="GO:0045116">
    <property type="term" value="P:protein neddylation"/>
    <property type="evidence" value="ECO:0007669"/>
    <property type="project" value="TreeGrafter"/>
</dbReference>
<accession>A0A1X2IIB2</accession>
<dbReference type="Proteomes" id="UP000193560">
    <property type="component" value="Unassembled WGS sequence"/>
</dbReference>
<dbReference type="PANTHER" id="PTHR12281:SF12">
    <property type="entry name" value="DEFECTIVE IN CULLIN NEDDYLATION PROTEIN"/>
    <property type="match status" value="1"/>
</dbReference>
<protein>
    <recommendedName>
        <fullName evidence="1">Defective in cullin neddylation protein</fullName>
    </recommendedName>
</protein>
<name>A0A1X2IIB2_9FUNG</name>
<evidence type="ECO:0000313" key="3">
    <source>
        <dbReference type="EMBL" id="ORZ17089.1"/>
    </source>
</evidence>
<feature type="domain" description="DCUN1" evidence="2">
    <location>
        <begin position="1"/>
        <end position="139"/>
    </location>
</feature>
<dbReference type="PANTHER" id="PTHR12281">
    <property type="entry name" value="RP42 RELATED"/>
    <property type="match status" value="1"/>
</dbReference>
<reference evidence="3 4" key="1">
    <citation type="submission" date="2016-07" db="EMBL/GenBank/DDBJ databases">
        <title>Pervasive Adenine N6-methylation of Active Genes in Fungi.</title>
        <authorList>
            <consortium name="DOE Joint Genome Institute"/>
            <person name="Mondo S.J."/>
            <person name="Dannebaum R.O."/>
            <person name="Kuo R.C."/>
            <person name="Labutti K."/>
            <person name="Haridas S."/>
            <person name="Kuo A."/>
            <person name="Salamov A."/>
            <person name="Ahrendt S.R."/>
            <person name="Lipzen A."/>
            <person name="Sullivan W."/>
            <person name="Andreopoulos W.B."/>
            <person name="Clum A."/>
            <person name="Lindquist E."/>
            <person name="Daum C."/>
            <person name="Ramamoorthy G.K."/>
            <person name="Gryganskyi A."/>
            <person name="Culley D."/>
            <person name="Magnuson J.K."/>
            <person name="James T.Y."/>
            <person name="O'Malley M.A."/>
            <person name="Stajich J.E."/>
            <person name="Spatafora J.W."/>
            <person name="Visel A."/>
            <person name="Grigoriev I.V."/>
        </authorList>
    </citation>
    <scope>NUCLEOTIDE SEQUENCE [LARGE SCALE GENOMIC DNA]</scope>
    <source>
        <strain evidence="3 4">NRRL 1336</strain>
    </source>
</reference>
<organism evidence="3 4">
    <name type="scientific">Absidia repens</name>
    <dbReference type="NCBI Taxonomy" id="90262"/>
    <lineage>
        <taxon>Eukaryota</taxon>
        <taxon>Fungi</taxon>
        <taxon>Fungi incertae sedis</taxon>
        <taxon>Mucoromycota</taxon>
        <taxon>Mucoromycotina</taxon>
        <taxon>Mucoromycetes</taxon>
        <taxon>Mucorales</taxon>
        <taxon>Cunninghamellaceae</taxon>
        <taxon>Absidia</taxon>
    </lineage>
</organism>
<comment type="caution">
    <text evidence="3">The sequence shown here is derived from an EMBL/GenBank/DDBJ whole genome shotgun (WGS) entry which is preliminary data.</text>
</comment>
<feature type="non-terminal residue" evidence="3">
    <location>
        <position position="139"/>
    </location>
</feature>
<evidence type="ECO:0000259" key="2">
    <source>
        <dbReference type="PROSITE" id="PS51229"/>
    </source>
</evidence>
<gene>
    <name evidence="3" type="ORF">BCR42DRAFT_300433</name>
</gene>
<sequence>YQAYKDVDDPNGNITPEGAQQFFEDIGVSLESVYPILIGWKMNASRMGYFTKQEWMDAMTNLRMDVDVALALWRLLLDENSNHISSFLEFIRVTKPVKVINKDQWSSLLDFIRTVPNDLEGYDSTSSWPVLFDDYVNWR</sequence>
<dbReference type="EMBL" id="MCGE01000010">
    <property type="protein sequence ID" value="ORZ17089.1"/>
    <property type="molecule type" value="Genomic_DNA"/>
</dbReference>
<dbReference type="InterPro" id="IPR042460">
    <property type="entry name" value="DCN1-like_PONY"/>
</dbReference>
<dbReference type="PROSITE" id="PS51229">
    <property type="entry name" value="DCUN1"/>
    <property type="match status" value="1"/>
</dbReference>
<dbReference type="STRING" id="90262.A0A1X2IIB2"/>
<keyword evidence="4" id="KW-1185">Reference proteome</keyword>
<dbReference type="GO" id="GO:0000151">
    <property type="term" value="C:ubiquitin ligase complex"/>
    <property type="evidence" value="ECO:0007669"/>
    <property type="project" value="TreeGrafter"/>
</dbReference>